<gene>
    <name evidence="5" type="ORF">H8L47_28440</name>
</gene>
<evidence type="ECO:0000256" key="3">
    <source>
        <dbReference type="ARBA" id="ARBA00023172"/>
    </source>
</evidence>
<dbReference type="InterPro" id="IPR010998">
    <property type="entry name" value="Integrase_recombinase_N"/>
</dbReference>
<dbReference type="Gene3D" id="1.10.443.10">
    <property type="entry name" value="Intergrase catalytic core"/>
    <property type="match status" value="1"/>
</dbReference>
<keyword evidence="6" id="KW-1185">Reference proteome</keyword>
<keyword evidence="3" id="KW-0233">DNA recombination</keyword>
<protein>
    <submittedName>
        <fullName evidence="5">Site-specific integrase</fullName>
    </submittedName>
</protein>
<dbReference type="Proteomes" id="UP000646911">
    <property type="component" value="Unassembled WGS sequence"/>
</dbReference>
<dbReference type="PROSITE" id="PS51898">
    <property type="entry name" value="TYR_RECOMBINASE"/>
    <property type="match status" value="1"/>
</dbReference>
<sequence>MASFKKAVNAWRVQIAIKGVRESASFSTKAEAVAWAAERETQIRRDISEGINTKKTVGDAFDRYGKEVSIHKKKPKWEQVRLATLGEELIGKVKLRDFNITAVTADTLGKWRDKRINVDKVAGSTVNRDLSLLSHVFSTARREWKWISSSPTTDVRRPKNPAPRDRLISEDEIDRITLASGFCEEVAKQKKQQVGIAFLFAIETAMRAGEICGLKPGDINGNVAKLHDTKNGKRRDVPLSSRAVELLGYLPTPEEGKTLFDLTSSTLDANFRKMKTAADIDGLNFHDTRHEAITRLAKKLNVLELARMVGHTDLKMLQIYYNETAAEIAKKL</sequence>
<dbReference type="CDD" id="cd00796">
    <property type="entry name" value="INT_Rci_Hp1_C"/>
    <property type="match status" value="1"/>
</dbReference>
<dbReference type="PANTHER" id="PTHR30349:SF94">
    <property type="entry name" value="INTEGRASE_RECOMBINASE HI_1414-RELATED"/>
    <property type="match status" value="1"/>
</dbReference>
<dbReference type="PANTHER" id="PTHR30349">
    <property type="entry name" value="PHAGE INTEGRASE-RELATED"/>
    <property type="match status" value="1"/>
</dbReference>
<evidence type="ECO:0000313" key="6">
    <source>
        <dbReference type="Proteomes" id="UP000646911"/>
    </source>
</evidence>
<keyword evidence="1" id="KW-0229">DNA integration</keyword>
<name>A0ABR6ZIE0_9BURK</name>
<evidence type="ECO:0000259" key="4">
    <source>
        <dbReference type="PROSITE" id="PS51898"/>
    </source>
</evidence>
<dbReference type="EMBL" id="JACOFX010000037">
    <property type="protein sequence ID" value="MBC3911498.1"/>
    <property type="molecule type" value="Genomic_DNA"/>
</dbReference>
<dbReference type="InterPro" id="IPR013762">
    <property type="entry name" value="Integrase-like_cat_sf"/>
</dbReference>
<keyword evidence="2" id="KW-0238">DNA-binding</keyword>
<evidence type="ECO:0000256" key="1">
    <source>
        <dbReference type="ARBA" id="ARBA00022908"/>
    </source>
</evidence>
<reference evidence="5 6" key="1">
    <citation type="submission" date="2020-08" db="EMBL/GenBank/DDBJ databases">
        <title>Novel species isolated from subtropical streams in China.</title>
        <authorList>
            <person name="Lu H."/>
        </authorList>
    </citation>
    <scope>NUCLEOTIDE SEQUENCE [LARGE SCALE GENOMIC DNA]</scope>
    <source>
        <strain evidence="5 6">NL8W</strain>
    </source>
</reference>
<evidence type="ECO:0000256" key="2">
    <source>
        <dbReference type="ARBA" id="ARBA00023125"/>
    </source>
</evidence>
<dbReference type="RefSeq" id="WP_186957206.1">
    <property type="nucleotide sequence ID" value="NZ_JACOFX010000037.1"/>
</dbReference>
<dbReference type="Pfam" id="PF00589">
    <property type="entry name" value="Phage_integrase"/>
    <property type="match status" value="1"/>
</dbReference>
<dbReference type="Gene3D" id="1.10.150.130">
    <property type="match status" value="1"/>
</dbReference>
<dbReference type="InterPro" id="IPR050090">
    <property type="entry name" value="Tyrosine_recombinase_XerCD"/>
</dbReference>
<dbReference type="InterPro" id="IPR011010">
    <property type="entry name" value="DNA_brk_join_enz"/>
</dbReference>
<evidence type="ECO:0000313" key="5">
    <source>
        <dbReference type="EMBL" id="MBC3911498.1"/>
    </source>
</evidence>
<dbReference type="InterPro" id="IPR002104">
    <property type="entry name" value="Integrase_catalytic"/>
</dbReference>
<feature type="domain" description="Tyr recombinase" evidence="4">
    <location>
        <begin position="163"/>
        <end position="332"/>
    </location>
</feature>
<organism evidence="5 6">
    <name type="scientific">Undibacterium umbellatum</name>
    <dbReference type="NCBI Taxonomy" id="2762300"/>
    <lineage>
        <taxon>Bacteria</taxon>
        <taxon>Pseudomonadati</taxon>
        <taxon>Pseudomonadota</taxon>
        <taxon>Betaproteobacteria</taxon>
        <taxon>Burkholderiales</taxon>
        <taxon>Oxalobacteraceae</taxon>
        <taxon>Undibacterium</taxon>
    </lineage>
</organism>
<comment type="caution">
    <text evidence="5">The sequence shown here is derived from an EMBL/GenBank/DDBJ whole genome shotgun (WGS) entry which is preliminary data.</text>
</comment>
<dbReference type="SUPFAM" id="SSF56349">
    <property type="entry name" value="DNA breaking-rejoining enzymes"/>
    <property type="match status" value="1"/>
</dbReference>
<accession>A0ABR6ZIE0</accession>
<proteinExistence type="predicted"/>